<dbReference type="Proteomes" id="UP000255460">
    <property type="component" value="Unassembled WGS sequence"/>
</dbReference>
<gene>
    <name evidence="1" type="primary">intG</name>
    <name evidence="1" type="ORF">NCTC10418_03113</name>
</gene>
<proteinExistence type="predicted"/>
<sequence length="44" mass="4942">MIRGFIAYTDRGWAENFQDQVSILNQKLSEFCPIHAPSGEIGSN</sequence>
<accession>A0A376KVZ8</accession>
<dbReference type="AlphaFoldDB" id="A0A376KVZ8"/>
<evidence type="ECO:0000313" key="2">
    <source>
        <dbReference type="Proteomes" id="UP000255460"/>
    </source>
</evidence>
<dbReference type="EMBL" id="UFZQ01000001">
    <property type="protein sequence ID" value="STE85501.1"/>
    <property type="molecule type" value="Genomic_DNA"/>
</dbReference>
<organism evidence="1 2">
    <name type="scientific">Escherichia coli</name>
    <dbReference type="NCBI Taxonomy" id="562"/>
    <lineage>
        <taxon>Bacteria</taxon>
        <taxon>Pseudomonadati</taxon>
        <taxon>Pseudomonadota</taxon>
        <taxon>Gammaproteobacteria</taxon>
        <taxon>Enterobacterales</taxon>
        <taxon>Enterobacteriaceae</taxon>
        <taxon>Escherichia</taxon>
    </lineage>
</organism>
<reference evidence="1 2" key="1">
    <citation type="submission" date="2018-06" db="EMBL/GenBank/DDBJ databases">
        <authorList>
            <consortium name="Pathogen Informatics"/>
            <person name="Doyle S."/>
        </authorList>
    </citation>
    <scope>NUCLEOTIDE SEQUENCE [LARGE SCALE GENOMIC DNA]</scope>
    <source>
        <strain evidence="1 2">NCTC10418</strain>
    </source>
</reference>
<name>A0A376KVZ8_ECOLX</name>
<evidence type="ECO:0000313" key="1">
    <source>
        <dbReference type="EMBL" id="STE85501.1"/>
    </source>
</evidence>
<protein>
    <submittedName>
        <fullName evidence="1">Defective phage integrase, truncated protein</fullName>
    </submittedName>
</protein>